<keyword evidence="3" id="KW-0813">Transport</keyword>
<keyword evidence="5" id="KW-0539">Nucleus</keyword>
<keyword evidence="4" id="KW-0819">tRNA processing</keyword>
<organism evidence="8 9">
    <name type="scientific">Epichloe festucae (strain Fl1)</name>
    <dbReference type="NCBI Taxonomy" id="877507"/>
    <lineage>
        <taxon>Eukaryota</taxon>
        <taxon>Fungi</taxon>
        <taxon>Dikarya</taxon>
        <taxon>Ascomycota</taxon>
        <taxon>Pezizomycotina</taxon>
        <taxon>Sordariomycetes</taxon>
        <taxon>Hypocreomycetidae</taxon>
        <taxon>Hypocreales</taxon>
        <taxon>Clavicipitaceae</taxon>
        <taxon>Epichloe</taxon>
    </lineage>
</organism>
<dbReference type="GO" id="GO:0005737">
    <property type="term" value="C:cytoplasm"/>
    <property type="evidence" value="ECO:0007669"/>
    <property type="project" value="TreeGrafter"/>
</dbReference>
<evidence type="ECO:0000256" key="6">
    <source>
        <dbReference type="ARBA" id="ARBA00025147"/>
    </source>
</evidence>
<comment type="subcellular location">
    <subcellularLocation>
        <location evidence="1">Nucleus</location>
    </subcellularLocation>
</comment>
<dbReference type="EMBL" id="CP031390">
    <property type="protein sequence ID" value="QPH17062.1"/>
    <property type="molecule type" value="Genomic_DNA"/>
</dbReference>
<dbReference type="Pfam" id="PF08389">
    <property type="entry name" value="Xpo1"/>
    <property type="match status" value="1"/>
</dbReference>
<protein>
    <recommendedName>
        <fullName evidence="7">Exportin-1/Importin-beta-like domain-containing protein</fullName>
    </recommendedName>
</protein>
<reference evidence="8 9" key="1">
    <citation type="journal article" date="2018" name="PLoS Genet.">
        <title>Repeat elements organise 3D genome structure and mediate transcription in the filamentous fungus Epichloe festucae.</title>
        <authorList>
            <person name="Winter D.J."/>
            <person name="Ganley A.R.D."/>
            <person name="Young C.A."/>
            <person name="Liachko I."/>
            <person name="Schardl C.L."/>
            <person name="Dupont P.Y."/>
            <person name="Berry D."/>
            <person name="Ram A."/>
            <person name="Scott B."/>
            <person name="Cox M.P."/>
        </authorList>
    </citation>
    <scope>NUCLEOTIDE SEQUENCE [LARGE SCALE GENOMIC DNA]</scope>
    <source>
        <strain evidence="8 9">Fl1</strain>
    </source>
</reference>
<dbReference type="OrthoDB" id="2016913at2759"/>
<dbReference type="SUPFAM" id="SSF48371">
    <property type="entry name" value="ARM repeat"/>
    <property type="match status" value="1"/>
</dbReference>
<accession>A0A7U3Q1H9</accession>
<dbReference type="InterPro" id="IPR013598">
    <property type="entry name" value="Exportin-1/Importin-b-like"/>
</dbReference>
<evidence type="ECO:0000259" key="7">
    <source>
        <dbReference type="Pfam" id="PF08389"/>
    </source>
</evidence>
<dbReference type="InterPro" id="IPR051345">
    <property type="entry name" value="Importin_beta-like_NTR"/>
</dbReference>
<evidence type="ECO:0000313" key="8">
    <source>
        <dbReference type="EMBL" id="QPH17062.1"/>
    </source>
</evidence>
<dbReference type="InterPro" id="IPR011989">
    <property type="entry name" value="ARM-like"/>
</dbReference>
<dbReference type="PANTHER" id="PTHR12363:SF33">
    <property type="entry name" value="IMPORTIN-13"/>
    <property type="match status" value="1"/>
</dbReference>
<dbReference type="AlphaFoldDB" id="A0A7U3Q1H9"/>
<dbReference type="GO" id="GO:0008033">
    <property type="term" value="P:tRNA processing"/>
    <property type="evidence" value="ECO:0007669"/>
    <property type="project" value="UniProtKB-KW"/>
</dbReference>
<dbReference type="GO" id="GO:0005634">
    <property type="term" value="C:nucleus"/>
    <property type="evidence" value="ECO:0007669"/>
    <property type="project" value="UniProtKB-SubCell"/>
</dbReference>
<evidence type="ECO:0000256" key="1">
    <source>
        <dbReference type="ARBA" id="ARBA00004123"/>
    </source>
</evidence>
<comment type="function">
    <text evidence="6">tRNA nucleus export receptor which facilitates tRNA translocation across the nuclear pore complex. Involved in pre-tRNA splicing, probably by affecting the interaction of pre-tRNA with splicing endonuclease.</text>
</comment>
<dbReference type="Gene3D" id="1.25.10.10">
    <property type="entry name" value="Leucine-rich Repeat Variant"/>
    <property type="match status" value="1"/>
</dbReference>
<dbReference type="InterPro" id="IPR016024">
    <property type="entry name" value="ARM-type_fold"/>
</dbReference>
<evidence type="ECO:0000256" key="4">
    <source>
        <dbReference type="ARBA" id="ARBA00022694"/>
    </source>
</evidence>
<evidence type="ECO:0000256" key="5">
    <source>
        <dbReference type="ARBA" id="ARBA00023242"/>
    </source>
</evidence>
<sequence length="1010" mass="112563">MPYKKRLTMEGNTLSWSLDQVEFLILSLYGSRSPEKIATDQALLANFQSSPQAWILAHELLRRPDEKVRFFGALTIIIKLNRESTSLSEENAKELLVHLITWYLESFELSNNALVPRKLSSALATYFIHFHNLWPNYVRHLVACSVSHHFHNPFNLDRSDEISNLLVNAEKDNLKAVLWVITSVMEDVTKIDLNAINNFGLYDAIVHQASDVANILFECLTHRHLSAIGDDTIRCLQAWLLFAQKISSRDGQIIAMFRHLVPTIMSLLPLDSQFESSAELLIEILCGYPSLLTNDHLDLLTDLFVSPWSDQQYTRLVQGNGGFDSAQFGQLILAFGEERCQWLMQGNDPRCQAILSKLCGLLSANGLPAIENKIFVPAIEFWSNFTEAISDLAYSSNVAATPWAEQAMKLVLEAISNAWRKIIYPSAEGISDWDYSDRASFSDARKDVIDLLQSTYSLCGSQLIATFAELVLMALNDSAWLRLEAAAFCLAGLADCGREDGKLDESLHPVFASSLFERLNSTNSDIPHRTKQTCLYLVEQYTEYFERNVLLLAPALRLLFNLLGDRSMAPNASKSILRLCSSCRHHLHPETDSFLTEYQNLAACGQLDCTSSEKVIGAIACVAQAIPERNQRSHTCSRLLKFVEDDVLRAKELAKRLAETKLPCSGQRCFDDTVGEQPSLHIVLKALRCLLGVGKGFQSPTEIAIDLEDISSQLSENDSLLALLHRQIIGIIVDAECHFGDNAEVTELSCAILRCGFAESEPGPFVLDMDVVTEYLTRHNGEVPRLGLFVTTACSFVSSLHARGSPSKDNVYAALFLWVVKLLQALPEPEHDPELSQNGIDFASRLLVKSPVTLLALQPPEAAEFFFLFTIQVLDGNEPLPKGAAADFWSNFIALKHHGTEVQDAAKRAMETLGPLLAQSIARNVGGHASRSELDRLSEPIKKLINRYPMARQWLEAGLSHNSFPSDNITPEQKGLFVKKLVSLRGSRATNQVVREFWLSARGSSFAYAS</sequence>
<dbReference type="Proteomes" id="UP000594364">
    <property type="component" value="Chromosome 6"/>
</dbReference>
<gene>
    <name evidence="8" type="ORF">C2857_001832</name>
</gene>
<keyword evidence="9" id="KW-1185">Reference proteome</keyword>
<proteinExistence type="inferred from homology"/>
<dbReference type="GO" id="GO:0006606">
    <property type="term" value="P:protein import into nucleus"/>
    <property type="evidence" value="ECO:0007669"/>
    <property type="project" value="TreeGrafter"/>
</dbReference>
<feature type="domain" description="Exportin-1/Importin-beta-like" evidence="7">
    <location>
        <begin position="115"/>
        <end position="279"/>
    </location>
</feature>
<evidence type="ECO:0000256" key="3">
    <source>
        <dbReference type="ARBA" id="ARBA00022448"/>
    </source>
</evidence>
<name>A0A7U3Q1H9_EPIFF</name>
<comment type="similarity">
    <text evidence="2">Belongs to the importin beta family.</text>
</comment>
<evidence type="ECO:0000313" key="9">
    <source>
        <dbReference type="Proteomes" id="UP000594364"/>
    </source>
</evidence>
<evidence type="ECO:0000256" key="2">
    <source>
        <dbReference type="ARBA" id="ARBA00007991"/>
    </source>
</evidence>
<dbReference type="PANTHER" id="PTHR12363">
    <property type="entry name" value="TRANSPORTIN 3 AND IMPORTIN 13"/>
    <property type="match status" value="1"/>
</dbReference>